<comment type="caution">
    <text evidence="1">The sequence shown here is derived from an EMBL/GenBank/DDBJ whole genome shotgun (WGS) entry which is preliminary data.</text>
</comment>
<gene>
    <name evidence="1" type="ORF">EYC80_004143</name>
</gene>
<name>A0A5N6KLU0_MONLA</name>
<protein>
    <submittedName>
        <fullName evidence="1">Uncharacterized protein</fullName>
    </submittedName>
</protein>
<organism evidence="1 2">
    <name type="scientific">Monilinia laxa</name>
    <name type="common">Brown rot fungus</name>
    <name type="synonym">Sclerotinia laxa</name>
    <dbReference type="NCBI Taxonomy" id="61186"/>
    <lineage>
        <taxon>Eukaryota</taxon>
        <taxon>Fungi</taxon>
        <taxon>Dikarya</taxon>
        <taxon>Ascomycota</taxon>
        <taxon>Pezizomycotina</taxon>
        <taxon>Leotiomycetes</taxon>
        <taxon>Helotiales</taxon>
        <taxon>Sclerotiniaceae</taxon>
        <taxon>Monilinia</taxon>
    </lineage>
</organism>
<keyword evidence="2" id="KW-1185">Reference proteome</keyword>
<reference evidence="1 2" key="1">
    <citation type="submission" date="2019-06" db="EMBL/GenBank/DDBJ databases">
        <title>Genome Sequence of the Brown Rot Fungal Pathogen Monilinia laxa.</title>
        <authorList>
            <person name="De Miccolis Angelini R.M."/>
            <person name="Landi L."/>
            <person name="Abate D."/>
            <person name="Pollastro S."/>
            <person name="Romanazzi G."/>
            <person name="Faretra F."/>
        </authorList>
    </citation>
    <scope>NUCLEOTIDE SEQUENCE [LARGE SCALE GENOMIC DNA]</scope>
    <source>
        <strain evidence="1 2">Mlax316</strain>
    </source>
</reference>
<dbReference type="EMBL" id="VIGI01000001">
    <property type="protein sequence ID" value="KAB8304800.1"/>
    <property type="molecule type" value="Genomic_DNA"/>
</dbReference>
<dbReference type="OrthoDB" id="3700495at2759"/>
<accession>A0A5N6KLU0</accession>
<dbReference type="AlphaFoldDB" id="A0A5N6KLU0"/>
<dbReference type="Proteomes" id="UP000326757">
    <property type="component" value="Unassembled WGS sequence"/>
</dbReference>
<evidence type="ECO:0000313" key="1">
    <source>
        <dbReference type="EMBL" id="KAB8304800.1"/>
    </source>
</evidence>
<sequence>MCDYTQVEFRCGHVRYTVRAWCTNYETTHRRCPPNVVAVEFRLGESEMCGDCKHVVEMPEWYSKITKKHARIHKDIRSIGTGAKEANTFLDHQRPGILPTICQYSMDTKTPSAKFIGHVKEKKPGWSKGNEWTWEWEWSRASFYTLHIQQRIGIWEIIRKGRVGKESGGVLSINAVHFEKATFHRKITRRMREFLFFYEYEGSYG</sequence>
<proteinExistence type="predicted"/>
<evidence type="ECO:0000313" key="2">
    <source>
        <dbReference type="Proteomes" id="UP000326757"/>
    </source>
</evidence>